<dbReference type="InterPro" id="IPR005863">
    <property type="entry name" value="UDP-N-AcMur_synth"/>
</dbReference>
<evidence type="ECO:0000256" key="4">
    <source>
        <dbReference type="ARBA" id="ARBA00022741"/>
    </source>
</evidence>
<dbReference type="GO" id="GO:0071555">
    <property type="term" value="P:cell wall organization"/>
    <property type="evidence" value="ECO:0007669"/>
    <property type="project" value="UniProtKB-KW"/>
</dbReference>
<comment type="subcellular location">
    <subcellularLocation>
        <location evidence="10 11">Cytoplasm</location>
    </subcellularLocation>
</comment>
<dbReference type="InterPro" id="IPR000713">
    <property type="entry name" value="Mur_ligase_N"/>
</dbReference>
<dbReference type="GO" id="GO:0047480">
    <property type="term" value="F:UDP-N-acetylmuramoyl-tripeptide-D-alanyl-D-alanine ligase activity"/>
    <property type="evidence" value="ECO:0007669"/>
    <property type="project" value="UniProtKB-UniRule"/>
</dbReference>
<dbReference type="NCBIfam" id="TIGR01143">
    <property type="entry name" value="murF"/>
    <property type="match status" value="1"/>
</dbReference>
<feature type="domain" description="Mur ligase central" evidence="14">
    <location>
        <begin position="117"/>
        <end position="307"/>
    </location>
</feature>
<evidence type="ECO:0000313" key="16">
    <source>
        <dbReference type="Proteomes" id="UP000824159"/>
    </source>
</evidence>
<dbReference type="InterPro" id="IPR004101">
    <property type="entry name" value="Mur_ligase_C"/>
</dbReference>
<evidence type="ECO:0000313" key="15">
    <source>
        <dbReference type="EMBL" id="HIU00215.1"/>
    </source>
</evidence>
<dbReference type="PANTHER" id="PTHR43024">
    <property type="entry name" value="UDP-N-ACETYLMURAMOYL-TRIPEPTIDE--D-ALANYL-D-ALANINE LIGASE"/>
    <property type="match status" value="1"/>
</dbReference>
<organism evidence="15 16">
    <name type="scientific">Candidatus Allocopromorpha excrementavium</name>
    <dbReference type="NCBI Taxonomy" id="2840741"/>
    <lineage>
        <taxon>Bacteria</taxon>
        <taxon>Bacillati</taxon>
        <taxon>Bacillota</taxon>
        <taxon>Clostridia</taxon>
        <taxon>Eubacteriales</taxon>
        <taxon>Eubacteriaceae</taxon>
        <taxon>Eubacteriaceae incertae sedis</taxon>
        <taxon>Candidatus Allocopromorpha</taxon>
    </lineage>
</organism>
<reference evidence="15" key="1">
    <citation type="submission" date="2020-10" db="EMBL/GenBank/DDBJ databases">
        <authorList>
            <person name="Gilroy R."/>
        </authorList>
    </citation>
    <scope>NUCLEOTIDE SEQUENCE</scope>
    <source>
        <strain evidence="15">CHK176-22527</strain>
    </source>
</reference>
<dbReference type="EC" id="6.3.2.10" evidence="10 11"/>
<evidence type="ECO:0000256" key="1">
    <source>
        <dbReference type="ARBA" id="ARBA00022490"/>
    </source>
</evidence>
<dbReference type="EMBL" id="DVLX01000098">
    <property type="protein sequence ID" value="HIU00215.1"/>
    <property type="molecule type" value="Genomic_DNA"/>
</dbReference>
<dbReference type="InterPro" id="IPR036565">
    <property type="entry name" value="Mur-like_cat_sf"/>
</dbReference>
<reference evidence="15" key="2">
    <citation type="journal article" date="2021" name="PeerJ">
        <title>Extensive microbial diversity within the chicken gut microbiome revealed by metagenomics and culture.</title>
        <authorList>
            <person name="Gilroy R."/>
            <person name="Ravi A."/>
            <person name="Getino M."/>
            <person name="Pursley I."/>
            <person name="Horton D.L."/>
            <person name="Alikhan N.F."/>
            <person name="Baker D."/>
            <person name="Gharbi K."/>
            <person name="Hall N."/>
            <person name="Watson M."/>
            <person name="Adriaenssens E.M."/>
            <person name="Foster-Nyarko E."/>
            <person name="Jarju S."/>
            <person name="Secka A."/>
            <person name="Antonio M."/>
            <person name="Oren A."/>
            <person name="Chaudhuri R.R."/>
            <person name="La Ragione R."/>
            <person name="Hildebrand F."/>
            <person name="Pallen M.J."/>
        </authorList>
    </citation>
    <scope>NUCLEOTIDE SEQUENCE</scope>
    <source>
        <strain evidence="15">CHK176-22527</strain>
    </source>
</reference>
<proteinExistence type="inferred from homology"/>
<evidence type="ECO:0000256" key="11">
    <source>
        <dbReference type="RuleBase" id="RU004136"/>
    </source>
</evidence>
<comment type="catalytic activity">
    <reaction evidence="10 11">
        <text>D-alanyl-D-alanine + UDP-N-acetyl-alpha-D-muramoyl-L-alanyl-gamma-D-glutamyl-meso-2,6-diaminopimelate + ATP = UDP-N-acetyl-alpha-D-muramoyl-L-alanyl-gamma-D-glutamyl-meso-2,6-diaminopimeloyl-D-alanyl-D-alanine + ADP + phosphate + H(+)</text>
        <dbReference type="Rhea" id="RHEA:28374"/>
        <dbReference type="ChEBI" id="CHEBI:15378"/>
        <dbReference type="ChEBI" id="CHEBI:30616"/>
        <dbReference type="ChEBI" id="CHEBI:43474"/>
        <dbReference type="ChEBI" id="CHEBI:57822"/>
        <dbReference type="ChEBI" id="CHEBI:61386"/>
        <dbReference type="ChEBI" id="CHEBI:83905"/>
        <dbReference type="ChEBI" id="CHEBI:456216"/>
        <dbReference type="EC" id="6.3.2.10"/>
    </reaction>
</comment>
<dbReference type="GO" id="GO:0008360">
    <property type="term" value="P:regulation of cell shape"/>
    <property type="evidence" value="ECO:0007669"/>
    <property type="project" value="UniProtKB-KW"/>
</dbReference>
<accession>A0A9D1HE14</accession>
<evidence type="ECO:0000256" key="10">
    <source>
        <dbReference type="HAMAP-Rule" id="MF_02019"/>
    </source>
</evidence>
<dbReference type="GO" id="GO:0051301">
    <property type="term" value="P:cell division"/>
    <property type="evidence" value="ECO:0007669"/>
    <property type="project" value="UniProtKB-KW"/>
</dbReference>
<dbReference type="Gene3D" id="3.40.1190.10">
    <property type="entry name" value="Mur-like, catalytic domain"/>
    <property type="match status" value="1"/>
</dbReference>
<name>A0A9D1HE14_9FIRM</name>
<evidence type="ECO:0000256" key="2">
    <source>
        <dbReference type="ARBA" id="ARBA00022598"/>
    </source>
</evidence>
<dbReference type="Pfam" id="PF08245">
    <property type="entry name" value="Mur_ligase_M"/>
    <property type="match status" value="1"/>
</dbReference>
<sequence>MEKISIKEILDATGGKLVSGSTEDFVLGVKHDSRECEKDDMFVAVIGENQDGHSYTPQVIENGCRTLLVSKDIDFNDVSEKMDSAKLNIIKVDDTVRSMGDLAKYYLSTLDVKKIAVTGSVGKTSVRDMIYYVLSEKFRCGRNMKNFNNLIGLPLSIFKFDKSMEVVVLEMGMSEFGEIDRLAEIVEPNIGIITNIGVAHMETLGSREGIFKAKMEITRHICSDGGEEGTLIFANDENFLTRESTKGNYRQISIGENGRSDYIISDIDDFGLDGIKFTLEHLEKSRKITVPVPGRHNAVNASIAAAAGELLGLKWSEIEEGLGKVDLTGSRLKQIKSGSIRVIDDTYNASPDSMKSALKVLEKSRCNAEKIAILGDMYELGSDSEKQHFGVGIFARGLDIDKVIAIGKNAEKIYEGALGGKAEALYYEEKKDFYKDMDRFAGKGNIILVKGSRGMQMEQIVENILKL</sequence>
<protein>
    <recommendedName>
        <fullName evidence="10 11">UDP-N-acetylmuramoyl-tripeptide--D-alanyl-D-alanine ligase</fullName>
        <ecNumber evidence="10 11">6.3.2.10</ecNumber>
    </recommendedName>
    <alternativeName>
        <fullName evidence="10">D-alanyl-D-alanine-adding enzyme</fullName>
    </alternativeName>
</protein>
<comment type="similarity">
    <text evidence="10">Belongs to the MurCDEF family. MurF subfamily.</text>
</comment>
<dbReference type="SUPFAM" id="SSF53244">
    <property type="entry name" value="MurD-like peptide ligases, peptide-binding domain"/>
    <property type="match status" value="1"/>
</dbReference>
<keyword evidence="6 10" id="KW-0133">Cell shape</keyword>
<feature type="domain" description="Mur ligase C-terminal" evidence="13">
    <location>
        <begin position="331"/>
        <end position="453"/>
    </location>
</feature>
<evidence type="ECO:0000256" key="9">
    <source>
        <dbReference type="ARBA" id="ARBA00023316"/>
    </source>
</evidence>
<feature type="binding site" evidence="10">
    <location>
        <begin position="119"/>
        <end position="125"/>
    </location>
    <ligand>
        <name>ATP</name>
        <dbReference type="ChEBI" id="CHEBI:30616"/>
    </ligand>
</feature>
<dbReference type="InterPro" id="IPR036615">
    <property type="entry name" value="Mur_ligase_C_dom_sf"/>
</dbReference>
<dbReference type="Pfam" id="PF02875">
    <property type="entry name" value="Mur_ligase_C"/>
    <property type="match status" value="1"/>
</dbReference>
<dbReference type="GO" id="GO:0005737">
    <property type="term" value="C:cytoplasm"/>
    <property type="evidence" value="ECO:0007669"/>
    <property type="project" value="UniProtKB-SubCell"/>
</dbReference>
<keyword evidence="3 10" id="KW-0132">Cell division</keyword>
<feature type="domain" description="Mur ligase N-terminal catalytic" evidence="12">
    <location>
        <begin position="28"/>
        <end position="105"/>
    </location>
</feature>
<dbReference type="SUPFAM" id="SSF63418">
    <property type="entry name" value="MurE/MurF N-terminal domain"/>
    <property type="match status" value="1"/>
</dbReference>
<comment type="pathway">
    <text evidence="10 11">Cell wall biogenesis; peptidoglycan biosynthesis.</text>
</comment>
<evidence type="ECO:0000256" key="7">
    <source>
        <dbReference type="ARBA" id="ARBA00022984"/>
    </source>
</evidence>
<evidence type="ECO:0000259" key="14">
    <source>
        <dbReference type="Pfam" id="PF08245"/>
    </source>
</evidence>
<evidence type="ECO:0000259" key="13">
    <source>
        <dbReference type="Pfam" id="PF02875"/>
    </source>
</evidence>
<comment type="caution">
    <text evidence="15">The sequence shown here is derived from an EMBL/GenBank/DDBJ whole genome shotgun (WGS) entry which is preliminary data.</text>
</comment>
<evidence type="ECO:0000256" key="3">
    <source>
        <dbReference type="ARBA" id="ARBA00022618"/>
    </source>
</evidence>
<evidence type="ECO:0000256" key="5">
    <source>
        <dbReference type="ARBA" id="ARBA00022840"/>
    </source>
</evidence>
<keyword evidence="4 10" id="KW-0547">Nucleotide-binding</keyword>
<keyword evidence="2 10" id="KW-0436">Ligase</keyword>
<keyword evidence="9 10" id="KW-0961">Cell wall biogenesis/degradation</keyword>
<dbReference type="SUPFAM" id="SSF53623">
    <property type="entry name" value="MurD-like peptide ligases, catalytic domain"/>
    <property type="match status" value="1"/>
</dbReference>
<dbReference type="Pfam" id="PF01225">
    <property type="entry name" value="Mur_ligase"/>
    <property type="match status" value="1"/>
</dbReference>
<dbReference type="GO" id="GO:0009252">
    <property type="term" value="P:peptidoglycan biosynthetic process"/>
    <property type="evidence" value="ECO:0007669"/>
    <property type="project" value="UniProtKB-UniRule"/>
</dbReference>
<evidence type="ECO:0000259" key="12">
    <source>
        <dbReference type="Pfam" id="PF01225"/>
    </source>
</evidence>
<dbReference type="Gene3D" id="3.90.190.20">
    <property type="entry name" value="Mur ligase, C-terminal domain"/>
    <property type="match status" value="1"/>
</dbReference>
<dbReference type="PANTHER" id="PTHR43024:SF1">
    <property type="entry name" value="UDP-N-ACETYLMURAMOYL-TRIPEPTIDE--D-ALANYL-D-ALANINE LIGASE"/>
    <property type="match status" value="1"/>
</dbReference>
<evidence type="ECO:0000256" key="6">
    <source>
        <dbReference type="ARBA" id="ARBA00022960"/>
    </source>
</evidence>
<comment type="function">
    <text evidence="10 11">Involved in cell wall formation. Catalyzes the final step in the synthesis of UDP-N-acetylmuramoyl-pentapeptide, the precursor of murein.</text>
</comment>
<dbReference type="InterPro" id="IPR051046">
    <property type="entry name" value="MurCDEF_CellWall_CoF430Synth"/>
</dbReference>
<dbReference type="AlphaFoldDB" id="A0A9D1HE14"/>
<gene>
    <name evidence="10" type="primary">murF</name>
    <name evidence="15" type="ORF">IAD12_08185</name>
</gene>
<dbReference type="HAMAP" id="MF_02019">
    <property type="entry name" value="MurF"/>
    <property type="match status" value="1"/>
</dbReference>
<dbReference type="Proteomes" id="UP000824159">
    <property type="component" value="Unassembled WGS sequence"/>
</dbReference>
<keyword evidence="5 10" id="KW-0067">ATP-binding</keyword>
<dbReference type="Gene3D" id="3.40.1390.10">
    <property type="entry name" value="MurE/MurF, N-terminal domain"/>
    <property type="match status" value="1"/>
</dbReference>
<keyword evidence="7 10" id="KW-0573">Peptidoglycan synthesis</keyword>
<dbReference type="GO" id="GO:0005524">
    <property type="term" value="F:ATP binding"/>
    <property type="evidence" value="ECO:0007669"/>
    <property type="project" value="UniProtKB-UniRule"/>
</dbReference>
<dbReference type="InterPro" id="IPR035911">
    <property type="entry name" value="MurE/MurF_N"/>
</dbReference>
<dbReference type="InterPro" id="IPR013221">
    <property type="entry name" value="Mur_ligase_cen"/>
</dbReference>
<keyword evidence="8 10" id="KW-0131">Cell cycle</keyword>
<evidence type="ECO:0000256" key="8">
    <source>
        <dbReference type="ARBA" id="ARBA00023306"/>
    </source>
</evidence>
<keyword evidence="1 10" id="KW-0963">Cytoplasm</keyword>